<evidence type="ECO:0000313" key="2">
    <source>
        <dbReference type="EMBL" id="WAR22897.1"/>
    </source>
</evidence>
<keyword evidence="3" id="KW-1185">Reference proteome</keyword>
<dbReference type="EMBL" id="CP111024">
    <property type="protein sequence ID" value="WAR22897.1"/>
    <property type="molecule type" value="Genomic_DNA"/>
</dbReference>
<proteinExistence type="predicted"/>
<accession>A0ABY7FL79</accession>
<name>A0ABY7FL79_MYAAR</name>
<gene>
    <name evidence="2" type="ORF">MAR_036566</name>
</gene>
<protein>
    <submittedName>
        <fullName evidence="2">Uncharacterized protein</fullName>
    </submittedName>
</protein>
<dbReference type="Proteomes" id="UP001164746">
    <property type="component" value="Chromosome 13"/>
</dbReference>
<sequence>MRLFTDGEDGLEPKQRNANLIIQLREKIHTAKQQMMETKEADTLGVNSLSPERAKSSTEGSVGRLLNQADDSKKMRKKKSKSAHGCGMSMRRKLAVGLGWTTPRIQYIDVSLPSLKVKLKSEKPTFNNLHRIRAKVGK</sequence>
<evidence type="ECO:0000313" key="3">
    <source>
        <dbReference type="Proteomes" id="UP001164746"/>
    </source>
</evidence>
<evidence type="ECO:0000256" key="1">
    <source>
        <dbReference type="SAM" id="MobiDB-lite"/>
    </source>
</evidence>
<organism evidence="2 3">
    <name type="scientific">Mya arenaria</name>
    <name type="common">Soft-shell clam</name>
    <dbReference type="NCBI Taxonomy" id="6604"/>
    <lineage>
        <taxon>Eukaryota</taxon>
        <taxon>Metazoa</taxon>
        <taxon>Spiralia</taxon>
        <taxon>Lophotrochozoa</taxon>
        <taxon>Mollusca</taxon>
        <taxon>Bivalvia</taxon>
        <taxon>Autobranchia</taxon>
        <taxon>Heteroconchia</taxon>
        <taxon>Euheterodonta</taxon>
        <taxon>Imparidentia</taxon>
        <taxon>Neoheterodontei</taxon>
        <taxon>Myida</taxon>
        <taxon>Myoidea</taxon>
        <taxon>Myidae</taxon>
        <taxon>Mya</taxon>
    </lineage>
</organism>
<reference evidence="2" key="1">
    <citation type="submission" date="2022-11" db="EMBL/GenBank/DDBJ databases">
        <title>Centuries of genome instability and evolution in soft-shell clam transmissible cancer (bioRxiv).</title>
        <authorList>
            <person name="Hart S.F.M."/>
            <person name="Yonemitsu M.A."/>
            <person name="Giersch R.M."/>
            <person name="Beal B.F."/>
            <person name="Arriagada G."/>
            <person name="Davis B.W."/>
            <person name="Ostrander E.A."/>
            <person name="Goff S.P."/>
            <person name="Metzger M.J."/>
        </authorList>
    </citation>
    <scope>NUCLEOTIDE SEQUENCE</scope>
    <source>
        <strain evidence="2">MELC-2E11</strain>
        <tissue evidence="2">Siphon/mantle</tissue>
    </source>
</reference>
<feature type="non-terminal residue" evidence="2">
    <location>
        <position position="1"/>
    </location>
</feature>
<feature type="region of interest" description="Disordered" evidence="1">
    <location>
        <begin position="35"/>
        <end position="88"/>
    </location>
</feature>